<organism evidence="1">
    <name type="scientific">marine metagenome</name>
    <dbReference type="NCBI Taxonomy" id="408172"/>
    <lineage>
        <taxon>unclassified sequences</taxon>
        <taxon>metagenomes</taxon>
        <taxon>ecological metagenomes</taxon>
    </lineage>
</organism>
<evidence type="ECO:0000313" key="1">
    <source>
        <dbReference type="EMBL" id="SVB08277.1"/>
    </source>
</evidence>
<protein>
    <submittedName>
        <fullName evidence="1">Uncharacterized protein</fullName>
    </submittedName>
</protein>
<name>A0A382B4X9_9ZZZZ</name>
<dbReference type="EMBL" id="UINC01028021">
    <property type="protein sequence ID" value="SVB08277.1"/>
    <property type="molecule type" value="Genomic_DNA"/>
</dbReference>
<proteinExistence type="predicted"/>
<dbReference type="AlphaFoldDB" id="A0A382B4X9"/>
<accession>A0A382B4X9</accession>
<gene>
    <name evidence="1" type="ORF">METZ01_LOCUS161131</name>
</gene>
<reference evidence="1" key="1">
    <citation type="submission" date="2018-05" db="EMBL/GenBank/DDBJ databases">
        <authorList>
            <person name="Lanie J.A."/>
            <person name="Ng W.-L."/>
            <person name="Kazmierczak K.M."/>
            <person name="Andrzejewski T.M."/>
            <person name="Davidsen T.M."/>
            <person name="Wayne K.J."/>
            <person name="Tettelin H."/>
            <person name="Glass J.I."/>
            <person name="Rusch D."/>
            <person name="Podicherti R."/>
            <person name="Tsui H.-C.T."/>
            <person name="Winkler M.E."/>
        </authorList>
    </citation>
    <scope>NUCLEOTIDE SEQUENCE</scope>
</reference>
<sequence>MTLPSGSTAKINATGDITIDPTAANDVIISGSTLTVVGAFEPGKVKTTGNIIGADVKLVDFGTLVDDAGGTLIEKPAFGIIEAMEKLVVTEGTTTFLDFETITTENGDIIVQNETTATATSYDNL</sequence>